<feature type="signal peptide" evidence="2">
    <location>
        <begin position="1"/>
        <end position="28"/>
    </location>
</feature>
<name>A0AAD7IR44_9AGAR</name>
<evidence type="ECO:0000256" key="2">
    <source>
        <dbReference type="SAM" id="SignalP"/>
    </source>
</evidence>
<feature type="region of interest" description="Disordered" evidence="1">
    <location>
        <begin position="549"/>
        <end position="570"/>
    </location>
</feature>
<dbReference type="InterPro" id="IPR036188">
    <property type="entry name" value="FAD/NAD-bd_sf"/>
</dbReference>
<keyword evidence="4" id="KW-1185">Reference proteome</keyword>
<reference evidence="3" key="1">
    <citation type="submission" date="2023-03" db="EMBL/GenBank/DDBJ databases">
        <title>Massive genome expansion in bonnet fungi (Mycena s.s.) driven by repeated elements and novel gene families across ecological guilds.</title>
        <authorList>
            <consortium name="Lawrence Berkeley National Laboratory"/>
            <person name="Harder C.B."/>
            <person name="Miyauchi S."/>
            <person name="Viragh M."/>
            <person name="Kuo A."/>
            <person name="Thoen E."/>
            <person name="Andreopoulos B."/>
            <person name="Lu D."/>
            <person name="Skrede I."/>
            <person name="Drula E."/>
            <person name="Henrissat B."/>
            <person name="Morin E."/>
            <person name="Kohler A."/>
            <person name="Barry K."/>
            <person name="LaButti K."/>
            <person name="Morin E."/>
            <person name="Salamov A."/>
            <person name="Lipzen A."/>
            <person name="Mereny Z."/>
            <person name="Hegedus B."/>
            <person name="Baldrian P."/>
            <person name="Stursova M."/>
            <person name="Weitz H."/>
            <person name="Taylor A."/>
            <person name="Grigoriev I.V."/>
            <person name="Nagy L.G."/>
            <person name="Martin F."/>
            <person name="Kauserud H."/>
        </authorList>
    </citation>
    <scope>NUCLEOTIDE SEQUENCE</scope>
    <source>
        <strain evidence="3">CBHHK188m</strain>
    </source>
</reference>
<sequence length="570" mass="63871">MVSRCHPATLFLNSVWFAFSHLGMEVFGQPNPHIASPSTYIPLAKVLATCPLKDGTSPEFIMLSEMQEMLTQYRISDTHYHRRPRCLLELEPLIDGYENISNPTVFQATVSKTKDFLLPFHEHGPSRVHSRLAGNMFDPIHARTWGGVHLVDEYWRAIRAPGCPNWEHNTQEGMYPFEDCYKFLISSNPSRFREIGDLISFLLTADFVYAGAITRPSVETVGSLIHDVNKGGMKGLEFLELIPPRTKASKGFKKGDKVQVKAGVSRLYDFLDTKLSPVQKVHMVFDVVCLMRFWSLLDCRSKKPQWLWMLLQCFRGRIDVTTPGPVPTPHHSMNRLQSSANSGCTLDIAAPSDLTEVSLSKLDQLYIGLPDASQLLISKVSRLVKVIHTPESDLVICSDLVFEPVLGFSTQVNVAIWVLQVLKLGELVPSTNMESNSLNLTRWRKTVPTQNSLILIRSCIVANFSVWAIFTQALPQPSCNTLIDTAVNVGMPRIPRLQSDHSHGHRGHHTAPQVSGLGPADELVQNNIRVVRDLPLIGKNLLDEHQDRLNASRTPHTSAIRVHQEKLPGP</sequence>
<feature type="region of interest" description="Disordered" evidence="1">
    <location>
        <begin position="499"/>
        <end position="519"/>
    </location>
</feature>
<feature type="chain" id="PRO_5042132083" evidence="2">
    <location>
        <begin position="29"/>
        <end position="570"/>
    </location>
</feature>
<dbReference type="AlphaFoldDB" id="A0AAD7IR44"/>
<evidence type="ECO:0000256" key="1">
    <source>
        <dbReference type="SAM" id="MobiDB-lite"/>
    </source>
</evidence>
<gene>
    <name evidence="3" type="ORF">DFH07DRAFT_775578</name>
</gene>
<evidence type="ECO:0000313" key="4">
    <source>
        <dbReference type="Proteomes" id="UP001215280"/>
    </source>
</evidence>
<keyword evidence="2" id="KW-0732">Signal</keyword>
<protein>
    <submittedName>
        <fullName evidence="3">Uncharacterized protein</fullName>
    </submittedName>
</protein>
<dbReference type="Proteomes" id="UP001215280">
    <property type="component" value="Unassembled WGS sequence"/>
</dbReference>
<dbReference type="Gene3D" id="3.50.50.60">
    <property type="entry name" value="FAD/NAD(P)-binding domain"/>
    <property type="match status" value="1"/>
</dbReference>
<comment type="caution">
    <text evidence="3">The sequence shown here is derived from an EMBL/GenBank/DDBJ whole genome shotgun (WGS) entry which is preliminary data.</text>
</comment>
<dbReference type="EMBL" id="JARJLG010000088">
    <property type="protein sequence ID" value="KAJ7748756.1"/>
    <property type="molecule type" value="Genomic_DNA"/>
</dbReference>
<organism evidence="3 4">
    <name type="scientific">Mycena maculata</name>
    <dbReference type="NCBI Taxonomy" id="230809"/>
    <lineage>
        <taxon>Eukaryota</taxon>
        <taxon>Fungi</taxon>
        <taxon>Dikarya</taxon>
        <taxon>Basidiomycota</taxon>
        <taxon>Agaricomycotina</taxon>
        <taxon>Agaricomycetes</taxon>
        <taxon>Agaricomycetidae</taxon>
        <taxon>Agaricales</taxon>
        <taxon>Marasmiineae</taxon>
        <taxon>Mycenaceae</taxon>
        <taxon>Mycena</taxon>
    </lineage>
</organism>
<accession>A0AAD7IR44</accession>
<evidence type="ECO:0000313" key="3">
    <source>
        <dbReference type="EMBL" id="KAJ7748756.1"/>
    </source>
</evidence>
<proteinExistence type="predicted"/>